<proteinExistence type="predicted"/>
<evidence type="ECO:0008006" key="3">
    <source>
        <dbReference type="Google" id="ProtNLM"/>
    </source>
</evidence>
<dbReference type="Proteomes" id="UP000630353">
    <property type="component" value="Unassembled WGS sequence"/>
</dbReference>
<comment type="caution">
    <text evidence="1">The sequence shown here is derived from an EMBL/GenBank/DDBJ whole genome shotgun (WGS) entry which is preliminary data.</text>
</comment>
<sequence length="419" mass="47490">MSEKPVDRFRRLLLSDPGRSEGYDALTVTLGTDDVQAAARAARQACAADPENRRLRKNLLFLLQRSGAWDLLDTWTPRQPRSLPGRRSHPVDLDRARAVYDRLMKELDARRDEGWTPSRVEHWKRSFTMGRGHLANFRRSELSSGTQNPPDRPVGFPNLDFSRLYPDVTAEERKREVPALRRLAMKLLARLFRRDCPDIDWFDALARDDDRFGARVFEVPGLGTVTFKSIQSAYYACRAASLVPRNGTVLEIGGGFGMLASRLLAIRPDVTCVLTDLPVNMVLTHTYLASLYGDAVAGLWEDGDRPGPGQRALVVPPWRLAELPLQVDLAVNTMSFQHMDERNHAFYGDVLRRLGTRRLYHVNRNVHLDNPDHDTMVMPAERYGFMGDYAVSEQRDFDGRWIEVVAEARPGLPEPGGSR</sequence>
<dbReference type="EMBL" id="BMZS01000004">
    <property type="protein sequence ID" value="GHD48415.1"/>
    <property type="molecule type" value="Genomic_DNA"/>
</dbReference>
<gene>
    <name evidence="1" type="ORF">GCM10017083_19480</name>
</gene>
<organism evidence="1 2">
    <name type="scientific">Thalassobaculum fulvum</name>
    <dbReference type="NCBI Taxonomy" id="1633335"/>
    <lineage>
        <taxon>Bacteria</taxon>
        <taxon>Pseudomonadati</taxon>
        <taxon>Pseudomonadota</taxon>
        <taxon>Alphaproteobacteria</taxon>
        <taxon>Rhodospirillales</taxon>
        <taxon>Thalassobaculaceae</taxon>
        <taxon>Thalassobaculum</taxon>
    </lineage>
</organism>
<dbReference type="RefSeq" id="WP_189988841.1">
    <property type="nucleotide sequence ID" value="NZ_BMZS01000004.1"/>
</dbReference>
<evidence type="ECO:0000313" key="2">
    <source>
        <dbReference type="Proteomes" id="UP000630353"/>
    </source>
</evidence>
<dbReference type="SUPFAM" id="SSF53335">
    <property type="entry name" value="S-adenosyl-L-methionine-dependent methyltransferases"/>
    <property type="match status" value="1"/>
</dbReference>
<accession>A0A918XRY3</accession>
<protein>
    <recommendedName>
        <fullName evidence="3">Sugar O-methyltransferase</fullName>
    </recommendedName>
</protein>
<reference evidence="1" key="2">
    <citation type="submission" date="2020-09" db="EMBL/GenBank/DDBJ databases">
        <authorList>
            <person name="Sun Q."/>
            <person name="Kim S."/>
        </authorList>
    </citation>
    <scope>NUCLEOTIDE SEQUENCE</scope>
    <source>
        <strain evidence="1">KCTC 42651</strain>
    </source>
</reference>
<dbReference type="InterPro" id="IPR030807">
    <property type="entry name" value="Methyltran_NanM"/>
</dbReference>
<dbReference type="NCBIfam" id="TIGR04371">
    <property type="entry name" value="methyltran_NanM"/>
    <property type="match status" value="1"/>
</dbReference>
<dbReference type="AlphaFoldDB" id="A0A918XRY3"/>
<reference evidence="1" key="1">
    <citation type="journal article" date="2014" name="Int. J. Syst. Evol. Microbiol.">
        <title>Complete genome sequence of Corynebacterium casei LMG S-19264T (=DSM 44701T), isolated from a smear-ripened cheese.</title>
        <authorList>
            <consortium name="US DOE Joint Genome Institute (JGI-PGF)"/>
            <person name="Walter F."/>
            <person name="Albersmeier A."/>
            <person name="Kalinowski J."/>
            <person name="Ruckert C."/>
        </authorList>
    </citation>
    <scope>NUCLEOTIDE SEQUENCE</scope>
    <source>
        <strain evidence="1">KCTC 42651</strain>
    </source>
</reference>
<dbReference type="InterPro" id="IPR029063">
    <property type="entry name" value="SAM-dependent_MTases_sf"/>
</dbReference>
<keyword evidence="2" id="KW-1185">Reference proteome</keyword>
<evidence type="ECO:0000313" key="1">
    <source>
        <dbReference type="EMBL" id="GHD48415.1"/>
    </source>
</evidence>
<name>A0A918XRY3_9PROT</name>